<evidence type="ECO:0000256" key="1">
    <source>
        <dbReference type="SAM" id="MobiDB-lite"/>
    </source>
</evidence>
<name>A0A1X6MW91_9APHY</name>
<dbReference type="RefSeq" id="XP_024337432.1">
    <property type="nucleotide sequence ID" value="XM_024481084.1"/>
</dbReference>
<feature type="compositionally biased region" description="Low complexity" evidence="1">
    <location>
        <begin position="95"/>
        <end position="112"/>
    </location>
</feature>
<protein>
    <submittedName>
        <fullName evidence="2">Uncharacterized protein</fullName>
    </submittedName>
</protein>
<proteinExistence type="predicted"/>
<gene>
    <name evidence="2" type="ORF">POSPLADRAFT_1058814</name>
</gene>
<keyword evidence="3" id="KW-1185">Reference proteome</keyword>
<reference evidence="2 3" key="1">
    <citation type="submission" date="2017-04" db="EMBL/GenBank/DDBJ databases">
        <title>Genome Sequence of the Model Brown-Rot Fungus Postia placenta SB12.</title>
        <authorList>
            <consortium name="DOE Joint Genome Institute"/>
            <person name="Gaskell J."/>
            <person name="Kersten P."/>
            <person name="Larrondo L.F."/>
            <person name="Canessa P."/>
            <person name="Martinez D."/>
            <person name="Hibbett D."/>
            <person name="Schmoll M."/>
            <person name="Kubicek C.P."/>
            <person name="Martinez A.T."/>
            <person name="Yadav J."/>
            <person name="Master E."/>
            <person name="Magnuson J.K."/>
            <person name="James T."/>
            <person name="Yaver D."/>
            <person name="Berka R."/>
            <person name="Labutti K."/>
            <person name="Lipzen A."/>
            <person name="Aerts A."/>
            <person name="Barry K."/>
            <person name="Henrissat B."/>
            <person name="Blanchette R."/>
            <person name="Grigoriev I."/>
            <person name="Cullen D."/>
        </authorList>
    </citation>
    <scope>NUCLEOTIDE SEQUENCE [LARGE SCALE GENOMIC DNA]</scope>
    <source>
        <strain evidence="2 3">MAD-698-R-SB12</strain>
    </source>
</reference>
<dbReference type="Proteomes" id="UP000194127">
    <property type="component" value="Unassembled WGS sequence"/>
</dbReference>
<organism evidence="2 3">
    <name type="scientific">Postia placenta MAD-698-R-SB12</name>
    <dbReference type="NCBI Taxonomy" id="670580"/>
    <lineage>
        <taxon>Eukaryota</taxon>
        <taxon>Fungi</taxon>
        <taxon>Dikarya</taxon>
        <taxon>Basidiomycota</taxon>
        <taxon>Agaricomycotina</taxon>
        <taxon>Agaricomycetes</taxon>
        <taxon>Polyporales</taxon>
        <taxon>Adustoporiaceae</taxon>
        <taxon>Rhodonia</taxon>
    </lineage>
</organism>
<feature type="compositionally biased region" description="Pro residues" evidence="1">
    <location>
        <begin position="85"/>
        <end position="94"/>
    </location>
</feature>
<dbReference type="GeneID" id="36326034"/>
<accession>A0A1X6MW91</accession>
<dbReference type="EMBL" id="KZ110600">
    <property type="protein sequence ID" value="OSX60638.1"/>
    <property type="molecule type" value="Genomic_DNA"/>
</dbReference>
<evidence type="ECO:0000313" key="2">
    <source>
        <dbReference type="EMBL" id="OSX60638.1"/>
    </source>
</evidence>
<sequence>MRLRALCAIRCVFDPRPPGADSPSAPVPATSTTPCVRLHGLGPASDPAPLLDVTCPRLPLREPLPLASSVPEPCDLPPLAISGPLQPPSPPPPSALSRRSAASPSSSSLSRPRSPPVPCLCPSLFPPPSGAHAVPSPAALRLSGCYSYLVISLPYPAAHRHVRARARALRPAGSAPCSLSSRAAVIETSPVRAAATRSRLLRLRVHGRAPLCSRRRIHVGHSHLGDPAMRCGSLALSQCGCSSPAWAGHDARAVPGVRPGSRGPAPAALASARVVAGGVRWPDARRPVKSIFPMPAPTPPPTCLRMGKSAPPLPGGADQRFPVGLRGTAVPCACRSACRRSCVPLARPPALPPPAPPAPGVVLFLSSRCNARPRMPAAFPAQAWRGGHLDDARGEILQMAATPPGCPIDTRVGVRGMRQFASAKAPAFPCTAILLARSETAIWSHPRPSQREGNEAPSDAFPSGPPARRLQSARPSPSRFAGDLVQRLQAPHSQAPPPSSTLFPGAARSALARACVAALS</sequence>
<dbReference type="AlphaFoldDB" id="A0A1X6MW91"/>
<feature type="region of interest" description="Disordered" evidence="1">
    <location>
        <begin position="77"/>
        <end position="115"/>
    </location>
</feature>
<evidence type="ECO:0000313" key="3">
    <source>
        <dbReference type="Proteomes" id="UP000194127"/>
    </source>
</evidence>
<feature type="region of interest" description="Disordered" evidence="1">
    <location>
        <begin position="445"/>
        <end position="483"/>
    </location>
</feature>